<keyword evidence="2" id="KW-0067">ATP-binding</keyword>
<sequence length="358" mass="40361">MFVLRGSFKSYVIPSRRLHKSFRLYAQELGVPIRGDCYVDQLSAYERCVVEMLRAVNTGKRLIIMRDMSSFLSERELANIQRLMRRYTQRGVSFLYVCSHEKELLDLCDRVAVLENGKIQKLAEPYGGELAFPQRRSRQPKPLTREPDWEHLPALAFSNVYTASLHDLSFSVYPGECAALLADDDAAEDIVSLALGIMAPKAGTLAIRGSTVPRIPYRSVAVIGEKPVQHMLFPDLSYLDNLCFTADRRMPGIWLCGRIRKSVIKEYYAMTGESIFAQDIRTLSIQELYTLAYCRISFQHPAAVLCVKPFDAIDLSLRQHVVGLMDMLRDRNIAVIVLSSGISGAASIAERIFASPKK</sequence>
<dbReference type="InterPro" id="IPR050107">
    <property type="entry name" value="ABC_carbohydrate_import_ATPase"/>
</dbReference>
<proteinExistence type="predicted"/>
<keyword evidence="1" id="KW-0547">Nucleotide-binding</keyword>
<dbReference type="Gene3D" id="3.40.50.300">
    <property type="entry name" value="P-loop containing nucleotide triphosphate hydrolases"/>
    <property type="match status" value="2"/>
</dbReference>
<evidence type="ECO:0000256" key="1">
    <source>
        <dbReference type="ARBA" id="ARBA00022741"/>
    </source>
</evidence>
<name>A0A645CJQ6_9ZZZZ</name>
<comment type="caution">
    <text evidence="3">The sequence shown here is derived from an EMBL/GenBank/DDBJ whole genome shotgun (WGS) entry which is preliminary data.</text>
</comment>
<dbReference type="AlphaFoldDB" id="A0A645CJQ6"/>
<reference evidence="3" key="1">
    <citation type="submission" date="2019-08" db="EMBL/GenBank/DDBJ databases">
        <authorList>
            <person name="Kucharzyk K."/>
            <person name="Murdoch R.W."/>
            <person name="Higgins S."/>
            <person name="Loffler F."/>
        </authorList>
    </citation>
    <scope>NUCLEOTIDE SEQUENCE</scope>
</reference>
<accession>A0A645CJQ6</accession>
<dbReference type="EMBL" id="VSSQ01027774">
    <property type="protein sequence ID" value="MPM77190.1"/>
    <property type="molecule type" value="Genomic_DNA"/>
</dbReference>
<dbReference type="PANTHER" id="PTHR43790:SF8">
    <property type="entry name" value="SUGAR ABC TRANSPORTER ATP-BINDING PROTEIN"/>
    <property type="match status" value="1"/>
</dbReference>
<protein>
    <submittedName>
        <fullName evidence="3">Uncharacterized protein</fullName>
    </submittedName>
</protein>
<organism evidence="3">
    <name type="scientific">bioreactor metagenome</name>
    <dbReference type="NCBI Taxonomy" id="1076179"/>
    <lineage>
        <taxon>unclassified sequences</taxon>
        <taxon>metagenomes</taxon>
        <taxon>ecological metagenomes</taxon>
    </lineage>
</organism>
<dbReference type="SUPFAM" id="SSF52540">
    <property type="entry name" value="P-loop containing nucleoside triphosphate hydrolases"/>
    <property type="match status" value="2"/>
</dbReference>
<gene>
    <name evidence="3" type="ORF">SDC9_124190</name>
</gene>
<dbReference type="PANTHER" id="PTHR43790">
    <property type="entry name" value="CARBOHYDRATE TRANSPORT ATP-BINDING PROTEIN MG119-RELATED"/>
    <property type="match status" value="1"/>
</dbReference>
<evidence type="ECO:0000313" key="3">
    <source>
        <dbReference type="EMBL" id="MPM77190.1"/>
    </source>
</evidence>
<evidence type="ECO:0000256" key="2">
    <source>
        <dbReference type="ARBA" id="ARBA00022840"/>
    </source>
</evidence>
<dbReference type="GO" id="GO:0005524">
    <property type="term" value="F:ATP binding"/>
    <property type="evidence" value="ECO:0007669"/>
    <property type="project" value="UniProtKB-KW"/>
</dbReference>
<dbReference type="InterPro" id="IPR027417">
    <property type="entry name" value="P-loop_NTPase"/>
</dbReference>